<evidence type="ECO:0000259" key="2">
    <source>
        <dbReference type="Pfam" id="PF21762"/>
    </source>
</evidence>
<dbReference type="PANTHER" id="PTHR28083">
    <property type="entry name" value="GOOD FOR FULL DBP5 ACTIVITY PROTEIN 2"/>
    <property type="match status" value="1"/>
</dbReference>
<keyword evidence="4" id="KW-1185">Reference proteome</keyword>
<dbReference type="InterPro" id="IPR040151">
    <property type="entry name" value="Gfd2/YDR514C-like"/>
</dbReference>
<feature type="region of interest" description="Disordered" evidence="1">
    <location>
        <begin position="88"/>
        <end position="115"/>
    </location>
</feature>
<sequence length="507" mass="54547">MGPVKRASRYESQLRAQFQAALRRKLKAKAVDAPRSEIPRASRYEERLQGRFRAALLQKLKVTSLDAPNAKSTRANASKTVDQAPFVVQQPVLKKKPKPEPKPPPPLPSSFARNAHKAPNAFPASLRRQQPVLATASTQKAKVKPVPVSNKKPKPTPVPASIAKPKRTRERPNFASIEALRAILGVGPHSDATGRDVVLIAIDTESEPSSFGSRVAEIGVATLRVRDVLGVAPGGHLGNWIAKMSHHHIVLDFARKPKQRMAGSLFGRSQSLTATDAHAALRSILRSCTTDKVNAAQTDQQPASEHSPALDAILVGQGIRSDIIALAGPGVQLDVYDPNVMGVQFKTTFDTTALTATAIQRGAQIPSAKLGPLVAHLGVEPKFIEKTRRRTVTVVGTHNASNDAAYTMMALLFYATRWEEIIEGAAQEPAGTAEAETDMLGKPKADLARRLKHQEAEAVVGARSWWKQPTRLLGSMLATVAAGSGVSLLGRSATLNVPPPDHEKENS</sequence>
<dbReference type="PANTHER" id="PTHR28083:SF1">
    <property type="entry name" value="GOOD FOR FULL DBP5 ACTIVITY PROTEIN 2"/>
    <property type="match status" value="1"/>
</dbReference>
<dbReference type="AlphaFoldDB" id="A0AAV9JYS0"/>
<dbReference type="EMBL" id="JAVFHQ010000001">
    <property type="protein sequence ID" value="KAK4550736.1"/>
    <property type="molecule type" value="Genomic_DNA"/>
</dbReference>
<name>A0AAV9JYS0_9PEZI</name>
<dbReference type="Pfam" id="PF21762">
    <property type="entry name" value="DEDDh_C"/>
    <property type="match status" value="1"/>
</dbReference>
<feature type="domain" description="Gfd2/YDR514C-like C-terminal" evidence="2">
    <location>
        <begin position="198"/>
        <end position="412"/>
    </location>
</feature>
<accession>A0AAV9JYS0</accession>
<comment type="caution">
    <text evidence="3">The sequence shown here is derived from an EMBL/GenBank/DDBJ whole genome shotgun (WGS) entry which is preliminary data.</text>
</comment>
<proteinExistence type="predicted"/>
<protein>
    <recommendedName>
        <fullName evidence="2">Gfd2/YDR514C-like C-terminal domain-containing protein</fullName>
    </recommendedName>
</protein>
<dbReference type="InterPro" id="IPR048519">
    <property type="entry name" value="Gfd2/YDR514C-like_C"/>
</dbReference>
<organism evidence="3 4">
    <name type="scientific">Oleoguttula mirabilis</name>
    <dbReference type="NCBI Taxonomy" id="1507867"/>
    <lineage>
        <taxon>Eukaryota</taxon>
        <taxon>Fungi</taxon>
        <taxon>Dikarya</taxon>
        <taxon>Ascomycota</taxon>
        <taxon>Pezizomycotina</taxon>
        <taxon>Dothideomycetes</taxon>
        <taxon>Dothideomycetidae</taxon>
        <taxon>Mycosphaerellales</taxon>
        <taxon>Teratosphaeriaceae</taxon>
        <taxon>Oleoguttula</taxon>
    </lineage>
</organism>
<dbReference type="GO" id="GO:0005634">
    <property type="term" value="C:nucleus"/>
    <property type="evidence" value="ECO:0007669"/>
    <property type="project" value="TreeGrafter"/>
</dbReference>
<evidence type="ECO:0000313" key="3">
    <source>
        <dbReference type="EMBL" id="KAK4550736.1"/>
    </source>
</evidence>
<feature type="region of interest" description="Disordered" evidence="1">
    <location>
        <begin position="134"/>
        <end position="168"/>
    </location>
</feature>
<gene>
    <name evidence="3" type="ORF">LTR36_000315</name>
</gene>
<evidence type="ECO:0000256" key="1">
    <source>
        <dbReference type="SAM" id="MobiDB-lite"/>
    </source>
</evidence>
<reference evidence="3 4" key="1">
    <citation type="submission" date="2021-11" db="EMBL/GenBank/DDBJ databases">
        <title>Black yeast isolated from Biological Soil Crust.</title>
        <authorList>
            <person name="Kurbessoian T."/>
        </authorList>
    </citation>
    <scope>NUCLEOTIDE SEQUENCE [LARGE SCALE GENOMIC DNA]</scope>
    <source>
        <strain evidence="3 4">CCFEE 5522</strain>
    </source>
</reference>
<dbReference type="Proteomes" id="UP001324427">
    <property type="component" value="Unassembled WGS sequence"/>
</dbReference>
<evidence type="ECO:0000313" key="4">
    <source>
        <dbReference type="Proteomes" id="UP001324427"/>
    </source>
</evidence>